<dbReference type="InterPro" id="IPR001647">
    <property type="entry name" value="HTH_TetR"/>
</dbReference>
<dbReference type="Gene3D" id="1.10.357.10">
    <property type="entry name" value="Tetracycline Repressor, domain 2"/>
    <property type="match status" value="2"/>
</dbReference>
<dbReference type="PRINTS" id="PR00455">
    <property type="entry name" value="HTHTETR"/>
</dbReference>
<feature type="domain" description="HTH tetR-type" evidence="3">
    <location>
        <begin position="12"/>
        <end position="72"/>
    </location>
</feature>
<accession>A0ABP8JB51</accession>
<feature type="DNA-binding region" description="H-T-H motif" evidence="2">
    <location>
        <begin position="35"/>
        <end position="54"/>
    </location>
</feature>
<evidence type="ECO:0000313" key="4">
    <source>
        <dbReference type="EMBL" id="GAA4387974.1"/>
    </source>
</evidence>
<name>A0ABP8JB51_9ACTN</name>
<dbReference type="InterPro" id="IPR009057">
    <property type="entry name" value="Homeodomain-like_sf"/>
</dbReference>
<organism evidence="4 5">
    <name type="scientific">Tsukamurella soli</name>
    <dbReference type="NCBI Taxonomy" id="644556"/>
    <lineage>
        <taxon>Bacteria</taxon>
        <taxon>Bacillati</taxon>
        <taxon>Actinomycetota</taxon>
        <taxon>Actinomycetes</taxon>
        <taxon>Mycobacteriales</taxon>
        <taxon>Tsukamurellaceae</taxon>
        <taxon>Tsukamurella</taxon>
    </lineage>
</organism>
<comment type="caution">
    <text evidence="4">The sequence shown here is derived from an EMBL/GenBank/DDBJ whole genome shotgun (WGS) entry which is preliminary data.</text>
</comment>
<proteinExistence type="predicted"/>
<protein>
    <submittedName>
        <fullName evidence="4">TetR/AcrR family transcriptional regulator</fullName>
    </submittedName>
</protein>
<dbReference type="Pfam" id="PF00440">
    <property type="entry name" value="TetR_N"/>
    <property type="match status" value="2"/>
</dbReference>
<evidence type="ECO:0000256" key="1">
    <source>
        <dbReference type="ARBA" id="ARBA00023125"/>
    </source>
</evidence>
<evidence type="ECO:0000313" key="5">
    <source>
        <dbReference type="Proteomes" id="UP001500635"/>
    </source>
</evidence>
<sequence length="399" mass="43079">MTATPERRKRPKDRRAQIAQAAAADFSRRGYHGVGIEDIAAALDISGPAVYRHFPNKYALLEHAITTLSDAMCDAVSSAIDGDRDASPSDRLDAALAAILEVSFERRNTGGLFRWEQRILEADDRARIRKQLNEMISDITDVADQVYPAVPRSDMELRAVAATSVLGSVTAHRTVLAQRKADIVLLEAARSLFDPAPVPAAVYRPPTDPEPGSAGTRAEQLLDCAVELFFAKGYHSVSMGQIGTAAGIVPSGVYRYFPGKAAILVGVLDRAAAGVAQAIESATSEDGDPRAVVDELCEAYVRLSFTASKVMTVYFREIGNVPDAERRRLAALQRENIGRYAAAVCGVRPELSSAEATYLVHAAFAVVFDVGRTRRFDPAPEFQELLLGLVRQVLLGPAA</sequence>
<gene>
    <name evidence="4" type="ORF">GCM10023147_13080</name>
</gene>
<dbReference type="PROSITE" id="PS50977">
    <property type="entry name" value="HTH_TETR_2"/>
    <property type="match status" value="2"/>
</dbReference>
<dbReference type="PANTHER" id="PTHR30055:SF181">
    <property type="entry name" value="BLR6905 PROTEIN"/>
    <property type="match status" value="1"/>
</dbReference>
<reference evidence="5" key="1">
    <citation type="journal article" date="2019" name="Int. J. Syst. Evol. Microbiol.">
        <title>The Global Catalogue of Microorganisms (GCM) 10K type strain sequencing project: providing services to taxonomists for standard genome sequencing and annotation.</title>
        <authorList>
            <consortium name="The Broad Institute Genomics Platform"/>
            <consortium name="The Broad Institute Genome Sequencing Center for Infectious Disease"/>
            <person name="Wu L."/>
            <person name="Ma J."/>
        </authorList>
    </citation>
    <scope>NUCLEOTIDE SEQUENCE [LARGE SCALE GENOMIC DNA]</scope>
    <source>
        <strain evidence="5">JCM 17688</strain>
    </source>
</reference>
<keyword evidence="1 2" id="KW-0238">DNA-binding</keyword>
<evidence type="ECO:0000256" key="2">
    <source>
        <dbReference type="PROSITE-ProRule" id="PRU00335"/>
    </source>
</evidence>
<evidence type="ECO:0000259" key="3">
    <source>
        <dbReference type="PROSITE" id="PS50977"/>
    </source>
</evidence>
<keyword evidence="5" id="KW-1185">Reference proteome</keyword>
<feature type="DNA-binding region" description="H-T-H motif" evidence="2">
    <location>
        <begin position="238"/>
        <end position="257"/>
    </location>
</feature>
<dbReference type="SUPFAM" id="SSF46689">
    <property type="entry name" value="Homeodomain-like"/>
    <property type="match status" value="2"/>
</dbReference>
<dbReference type="EMBL" id="BAABFR010000014">
    <property type="protein sequence ID" value="GAA4387974.1"/>
    <property type="molecule type" value="Genomic_DNA"/>
</dbReference>
<dbReference type="Proteomes" id="UP001500635">
    <property type="component" value="Unassembled WGS sequence"/>
</dbReference>
<dbReference type="InterPro" id="IPR050109">
    <property type="entry name" value="HTH-type_TetR-like_transc_reg"/>
</dbReference>
<dbReference type="RefSeq" id="WP_344992626.1">
    <property type="nucleotide sequence ID" value="NZ_BAABFR010000014.1"/>
</dbReference>
<dbReference type="Gene3D" id="1.10.10.60">
    <property type="entry name" value="Homeodomain-like"/>
    <property type="match status" value="2"/>
</dbReference>
<dbReference type="PANTHER" id="PTHR30055">
    <property type="entry name" value="HTH-TYPE TRANSCRIPTIONAL REGULATOR RUTR"/>
    <property type="match status" value="1"/>
</dbReference>
<feature type="domain" description="HTH tetR-type" evidence="3">
    <location>
        <begin position="215"/>
        <end position="275"/>
    </location>
</feature>